<protein>
    <recommendedName>
        <fullName evidence="7">Calponin-homology (CH) domain-containing protein</fullName>
    </recommendedName>
</protein>
<dbReference type="PROSITE" id="PS00019">
    <property type="entry name" value="ACTININ_1"/>
    <property type="match status" value="1"/>
</dbReference>
<dbReference type="PANTHER" id="PTHR19961">
    <property type="entry name" value="FIMBRIN/PLASTIN"/>
    <property type="match status" value="1"/>
</dbReference>
<dbReference type="InterPro" id="IPR036872">
    <property type="entry name" value="CH_dom_sf"/>
</dbReference>
<evidence type="ECO:0000256" key="1">
    <source>
        <dbReference type="ARBA" id="ARBA00004496"/>
    </source>
</evidence>
<organism evidence="8 9">
    <name type="scientific">Scophthalmus maximus</name>
    <name type="common">Turbot</name>
    <name type="synonym">Psetta maxima</name>
    <dbReference type="NCBI Taxonomy" id="52904"/>
    <lineage>
        <taxon>Eukaryota</taxon>
        <taxon>Metazoa</taxon>
        <taxon>Chordata</taxon>
        <taxon>Craniata</taxon>
        <taxon>Vertebrata</taxon>
        <taxon>Euteleostomi</taxon>
        <taxon>Actinopterygii</taxon>
        <taxon>Neopterygii</taxon>
        <taxon>Teleostei</taxon>
        <taxon>Neoteleostei</taxon>
        <taxon>Acanthomorphata</taxon>
        <taxon>Carangaria</taxon>
        <taxon>Pleuronectiformes</taxon>
        <taxon>Pleuronectoidei</taxon>
        <taxon>Scophthalmidae</taxon>
        <taxon>Scophthalmus</taxon>
    </lineage>
</organism>
<keyword evidence="2" id="KW-0963">Cytoplasm</keyword>
<gene>
    <name evidence="8" type="primary">lcp1</name>
</gene>
<evidence type="ECO:0000256" key="2">
    <source>
        <dbReference type="ARBA" id="ARBA00022490"/>
    </source>
</evidence>
<dbReference type="GO" id="GO:0032432">
    <property type="term" value="C:actin filament bundle"/>
    <property type="evidence" value="ECO:0007669"/>
    <property type="project" value="TreeGrafter"/>
</dbReference>
<evidence type="ECO:0000259" key="7">
    <source>
        <dbReference type="PROSITE" id="PS50021"/>
    </source>
</evidence>
<comment type="subcellular location">
    <subcellularLocation>
        <location evidence="1">Cytoplasm</location>
    </subcellularLocation>
</comment>
<evidence type="ECO:0000256" key="5">
    <source>
        <dbReference type="ARBA" id="ARBA00022837"/>
    </source>
</evidence>
<dbReference type="FunFam" id="1.10.418.10:FF:000014">
    <property type="entry name" value="Plastin-3 isoform 1"/>
    <property type="match status" value="1"/>
</dbReference>
<keyword evidence="3" id="KW-0479">Metal-binding</keyword>
<keyword evidence="6" id="KW-0009">Actin-binding</keyword>
<dbReference type="FunFam" id="1.10.418.10:FF:000012">
    <property type="entry name" value="Plastin-3 isoform 1"/>
    <property type="match status" value="1"/>
</dbReference>
<dbReference type="Ensembl" id="ENSSMAT00000058236.1">
    <property type="protein sequence ID" value="ENSSMAP00000037441.1"/>
    <property type="gene ID" value="ENSSMAG00000010802.2"/>
</dbReference>
<evidence type="ECO:0000256" key="4">
    <source>
        <dbReference type="ARBA" id="ARBA00022737"/>
    </source>
</evidence>
<dbReference type="InterPro" id="IPR001715">
    <property type="entry name" value="CH_dom"/>
</dbReference>
<evidence type="ECO:0000256" key="6">
    <source>
        <dbReference type="ARBA" id="ARBA00023203"/>
    </source>
</evidence>
<dbReference type="GeneTree" id="ENSGT00950000183097"/>
<dbReference type="SMART" id="SM00033">
    <property type="entry name" value="CH"/>
    <property type="match status" value="4"/>
</dbReference>
<dbReference type="PROSITE" id="PS00020">
    <property type="entry name" value="ACTININ_2"/>
    <property type="match status" value="2"/>
</dbReference>
<dbReference type="InterPro" id="IPR001589">
    <property type="entry name" value="Actinin_actin-bd_CS"/>
</dbReference>
<reference evidence="8" key="2">
    <citation type="submission" date="2025-08" db="UniProtKB">
        <authorList>
            <consortium name="Ensembl"/>
        </authorList>
    </citation>
    <scope>IDENTIFICATION</scope>
</reference>
<dbReference type="Pfam" id="PF00307">
    <property type="entry name" value="CH"/>
    <property type="match status" value="4"/>
</dbReference>
<keyword evidence="5" id="KW-0106">Calcium</keyword>
<dbReference type="GO" id="GO:0005737">
    <property type="term" value="C:cytoplasm"/>
    <property type="evidence" value="ECO:0007669"/>
    <property type="project" value="UniProtKB-SubCell"/>
</dbReference>
<dbReference type="SUPFAM" id="SSF47576">
    <property type="entry name" value="Calponin-homology domain, CH-domain"/>
    <property type="match status" value="1"/>
</dbReference>
<dbReference type="FunFam" id="1.10.418.10:FF:000010">
    <property type="entry name" value="Plastin-3 isoform 1"/>
    <property type="match status" value="1"/>
</dbReference>
<dbReference type="GO" id="GO:0051017">
    <property type="term" value="P:actin filament bundle assembly"/>
    <property type="evidence" value="ECO:0007669"/>
    <property type="project" value="InterPro"/>
</dbReference>
<dbReference type="PROSITE" id="PS50021">
    <property type="entry name" value="CH"/>
    <property type="match status" value="3"/>
</dbReference>
<dbReference type="Gene3D" id="1.10.418.10">
    <property type="entry name" value="Calponin-like domain"/>
    <property type="match status" value="5"/>
</dbReference>
<accession>A0A8D3BQY3</accession>
<feature type="domain" description="Calponin-homology (CH)" evidence="7">
    <location>
        <begin position="309"/>
        <end position="418"/>
    </location>
</feature>
<dbReference type="CDD" id="cd21333">
    <property type="entry name" value="CH_PLS2_rpt4"/>
    <property type="match status" value="1"/>
</dbReference>
<sequence length="541" mass="60117">MSGEVAKTFRKAINKKEGIVGVAGTSEQSGTQHSYSEEEKVAFVNWINKALEKDGDCKHVLPMDPNGHDLFTAMGDGIVLCKMINLSVPDTIDERTINKKKLTPFTIQENLNLALNSASAIGCHVVNIGAEDLKEGRQHLVLGLLWQVIKIGLFADIELSRNEGACLRSHPGNCIVTDVPCCVAAALIALLRDGESLEDLMKLSPEELLLRWANYHLEEAGSGKINNFSSDIKDSRAYYNLLNQVAPKGDEEGIPPIRLGCRQFVMPPDVVRGNPKLNLAFVANLFNKYPALKKPENQDIDWSSIEGETREERTFRNWMNSLGVNPRVNHLYADIDDALVIFQLYEKIKVPVDWDRVNKPPYSKLGSNMKKLENCNYAVELGKKEAKFSLVGIAGQDLNAGNRKLTLALLWQLMRRYTLNILEDLGDGQKVIDDTIVAWVNGTLTQAGKPTISSFKDGTISSSMPVLDLIDSIQPGSIRYDLLKNDDLTEEEKLNNAKYAISMARKIGARVYALPEDLVEVKPKMVMTVFACLMARGMKRA</sequence>
<dbReference type="CDD" id="cd21292">
    <property type="entry name" value="CH_PLS_rpt1"/>
    <property type="match status" value="1"/>
</dbReference>
<evidence type="ECO:0000313" key="9">
    <source>
        <dbReference type="Proteomes" id="UP000694558"/>
    </source>
</evidence>
<dbReference type="AlphaFoldDB" id="A0A8D3BQY3"/>
<dbReference type="GO" id="GO:0051639">
    <property type="term" value="P:actin filament network formation"/>
    <property type="evidence" value="ECO:0007669"/>
    <property type="project" value="TreeGrafter"/>
</dbReference>
<keyword evidence="4" id="KW-0677">Repeat</keyword>
<dbReference type="PANTHER" id="PTHR19961:SF35">
    <property type="entry name" value="PLASTIN-2"/>
    <property type="match status" value="1"/>
</dbReference>
<dbReference type="GO" id="GO:0046872">
    <property type="term" value="F:metal ion binding"/>
    <property type="evidence" value="ECO:0007669"/>
    <property type="project" value="UniProtKB-KW"/>
</dbReference>
<dbReference type="InterPro" id="IPR039959">
    <property type="entry name" value="Fimbrin/Plastin"/>
</dbReference>
<evidence type="ECO:0000313" key="8">
    <source>
        <dbReference type="Ensembl" id="ENSSMAP00000037441.1"/>
    </source>
</evidence>
<proteinExistence type="predicted"/>
<feature type="domain" description="Calponin-homology (CH)" evidence="7">
    <location>
        <begin position="37"/>
        <end position="153"/>
    </location>
</feature>
<feature type="domain" description="Calponin-homology (CH)" evidence="7">
    <location>
        <begin position="430"/>
        <end position="538"/>
    </location>
</feature>
<evidence type="ECO:0000256" key="3">
    <source>
        <dbReference type="ARBA" id="ARBA00022723"/>
    </source>
</evidence>
<dbReference type="Proteomes" id="UP000694558">
    <property type="component" value="Chromosome 14"/>
</dbReference>
<dbReference type="GO" id="GO:0005884">
    <property type="term" value="C:actin filament"/>
    <property type="evidence" value="ECO:0007669"/>
    <property type="project" value="TreeGrafter"/>
</dbReference>
<dbReference type="GO" id="GO:0051015">
    <property type="term" value="F:actin filament binding"/>
    <property type="evidence" value="ECO:0007669"/>
    <property type="project" value="InterPro"/>
</dbReference>
<name>A0A8D3BQY3_SCOMX</name>
<reference evidence="8" key="1">
    <citation type="submission" date="2023-05" db="EMBL/GenBank/DDBJ databases">
        <title>High-quality long-read genome of Scophthalmus maximus.</title>
        <authorList>
            <person name="Lien S."/>
            <person name="Martinez P."/>
        </authorList>
    </citation>
    <scope>NUCLEOTIDE SEQUENCE [LARGE SCALE GENOMIC DNA]</scope>
</reference>